<sequence>MHTLSARFSTVVSLCREFRATGTVPDCSKNRSALKKLADAIYAFISYPQRDDFDNVAQSLIKKHLCLKEPGSEKGWCCFKYSLNSKWAITVANSGPQDVLNCKLIAMVVEMKKIKVEWNKMHMMMANTFSVRQKEIVENEPLMKEVKAKWPGLCGQETNIEDRVTAGMDVGLLIMPDGDDAFDYFLVLEEQIVLRDTKDLPLAVVQLVGLIFALNTDYPKKLYYIFEVFQKIFIELGGDQCSVKVHGLKNRFFCKTV</sequence>
<dbReference type="EMBL" id="JACTAM010000009">
    <property type="protein sequence ID" value="KAI2661040.1"/>
    <property type="molecule type" value="Genomic_DNA"/>
</dbReference>
<reference evidence="1 2" key="1">
    <citation type="submission" date="2022-01" db="EMBL/GenBank/DDBJ databases">
        <title>A high-quality chromosome-level genome assembly of rohu carp, Labeo rohita.</title>
        <authorList>
            <person name="Arick M.A. II"/>
            <person name="Hsu C.-Y."/>
            <person name="Magbanua Z."/>
            <person name="Pechanova O."/>
            <person name="Grover C."/>
            <person name="Miller E."/>
            <person name="Thrash A."/>
            <person name="Ezzel L."/>
            <person name="Alam S."/>
            <person name="Benzie J."/>
            <person name="Hamilton M."/>
            <person name="Karsi A."/>
            <person name="Lawrence M.L."/>
            <person name="Peterson D.G."/>
        </authorList>
    </citation>
    <scope>NUCLEOTIDE SEQUENCE [LARGE SCALE GENOMIC DNA]</scope>
    <source>
        <strain evidence="2">BAU-BD-2019</strain>
        <tissue evidence="1">Blood</tissue>
    </source>
</reference>
<accession>A0ABQ8MDR4</accession>
<organism evidence="1 2">
    <name type="scientific">Labeo rohita</name>
    <name type="common">Indian major carp</name>
    <name type="synonym">Cyprinus rohita</name>
    <dbReference type="NCBI Taxonomy" id="84645"/>
    <lineage>
        <taxon>Eukaryota</taxon>
        <taxon>Metazoa</taxon>
        <taxon>Chordata</taxon>
        <taxon>Craniata</taxon>
        <taxon>Vertebrata</taxon>
        <taxon>Euteleostomi</taxon>
        <taxon>Actinopterygii</taxon>
        <taxon>Neopterygii</taxon>
        <taxon>Teleostei</taxon>
        <taxon>Ostariophysi</taxon>
        <taxon>Cypriniformes</taxon>
        <taxon>Cyprinidae</taxon>
        <taxon>Labeoninae</taxon>
        <taxon>Labeonini</taxon>
        <taxon>Labeo</taxon>
    </lineage>
</organism>
<dbReference type="PANTHER" id="PTHR31025">
    <property type="entry name" value="SI:CH211-196P9.1-RELATED"/>
    <property type="match status" value="1"/>
</dbReference>
<comment type="caution">
    <text evidence="1">The sequence shown here is derived from an EMBL/GenBank/DDBJ whole genome shotgun (WGS) entry which is preliminary data.</text>
</comment>
<dbReference type="PANTHER" id="PTHR31025:SF19">
    <property type="entry name" value="SI:CH73-42K18.1-RELATED"/>
    <property type="match status" value="1"/>
</dbReference>
<evidence type="ECO:0000313" key="1">
    <source>
        <dbReference type="EMBL" id="KAI2661040.1"/>
    </source>
</evidence>
<proteinExistence type="predicted"/>
<evidence type="ECO:0000313" key="2">
    <source>
        <dbReference type="Proteomes" id="UP000830375"/>
    </source>
</evidence>
<protein>
    <submittedName>
        <fullName evidence="1">Polyketide synthase-nonribosomal peptide synthetase ACE1</fullName>
    </submittedName>
</protein>
<keyword evidence="2" id="KW-1185">Reference proteome</keyword>
<dbReference type="Proteomes" id="UP000830375">
    <property type="component" value="Unassembled WGS sequence"/>
</dbReference>
<gene>
    <name evidence="1" type="ORF">H4Q32_030061</name>
</gene>
<name>A0ABQ8MDR4_LABRO</name>